<keyword evidence="5" id="KW-0720">Serine protease</keyword>
<keyword evidence="4" id="KW-0378">Hydrolase</keyword>
<evidence type="ECO:0000256" key="5">
    <source>
        <dbReference type="ARBA" id="ARBA00022825"/>
    </source>
</evidence>
<feature type="domain" description="LD-carboxypeptidase N-terminal" evidence="7">
    <location>
        <begin position="23"/>
        <end position="139"/>
    </location>
</feature>
<evidence type="ECO:0000256" key="3">
    <source>
        <dbReference type="ARBA" id="ARBA00022670"/>
    </source>
</evidence>
<evidence type="ECO:0000259" key="7">
    <source>
        <dbReference type="Pfam" id="PF02016"/>
    </source>
</evidence>
<gene>
    <name evidence="9" type="ORF">ENV62_07200</name>
</gene>
<comment type="caution">
    <text evidence="9">The sequence shown here is derived from an EMBL/GenBank/DDBJ whole genome shotgun (WGS) entry which is preliminary data.</text>
</comment>
<dbReference type="GO" id="GO:0006508">
    <property type="term" value="P:proteolysis"/>
    <property type="evidence" value="ECO:0007669"/>
    <property type="project" value="UniProtKB-KW"/>
</dbReference>
<dbReference type="PANTHER" id="PTHR30237:SF2">
    <property type="entry name" value="MUREIN TETRAPEPTIDE CARBOXYPEPTIDASE"/>
    <property type="match status" value="1"/>
</dbReference>
<proteinExistence type="inferred from homology"/>
<dbReference type="EMBL" id="DTHB01000048">
    <property type="protein sequence ID" value="HGB15004.1"/>
    <property type="molecule type" value="Genomic_DNA"/>
</dbReference>
<dbReference type="PIRSF" id="PIRSF028757">
    <property type="entry name" value="LD-carboxypeptidase"/>
    <property type="match status" value="1"/>
</dbReference>
<dbReference type="InterPro" id="IPR029062">
    <property type="entry name" value="Class_I_gatase-like"/>
</dbReference>
<dbReference type="InterPro" id="IPR040921">
    <property type="entry name" value="Peptidase_S66C"/>
</dbReference>
<accession>A0A7C3SJC1</accession>
<dbReference type="InterPro" id="IPR027478">
    <property type="entry name" value="LdcA_N"/>
</dbReference>
<evidence type="ECO:0000256" key="2">
    <source>
        <dbReference type="ARBA" id="ARBA00022645"/>
    </source>
</evidence>
<evidence type="ECO:0000256" key="4">
    <source>
        <dbReference type="ARBA" id="ARBA00022801"/>
    </source>
</evidence>
<dbReference type="CDD" id="cd07025">
    <property type="entry name" value="Peptidase_S66"/>
    <property type="match status" value="1"/>
</dbReference>
<dbReference type="GO" id="GO:0008236">
    <property type="term" value="F:serine-type peptidase activity"/>
    <property type="evidence" value="ECO:0007669"/>
    <property type="project" value="UniProtKB-KW"/>
</dbReference>
<dbReference type="Gene3D" id="3.40.50.10740">
    <property type="entry name" value="Class I glutamine amidotransferase-like"/>
    <property type="match status" value="1"/>
</dbReference>
<organism evidence="9">
    <name type="scientific">Desulfobacca acetoxidans</name>
    <dbReference type="NCBI Taxonomy" id="60893"/>
    <lineage>
        <taxon>Bacteria</taxon>
        <taxon>Pseudomonadati</taxon>
        <taxon>Thermodesulfobacteriota</taxon>
        <taxon>Desulfobaccia</taxon>
        <taxon>Desulfobaccales</taxon>
        <taxon>Desulfobaccaceae</taxon>
        <taxon>Desulfobacca</taxon>
    </lineage>
</organism>
<reference evidence="9" key="1">
    <citation type="journal article" date="2020" name="mSystems">
        <title>Genome- and Community-Level Interaction Insights into Carbon Utilization and Element Cycling Functions of Hydrothermarchaeota in Hydrothermal Sediment.</title>
        <authorList>
            <person name="Zhou Z."/>
            <person name="Liu Y."/>
            <person name="Xu W."/>
            <person name="Pan J."/>
            <person name="Luo Z.H."/>
            <person name="Li M."/>
        </authorList>
    </citation>
    <scope>NUCLEOTIDE SEQUENCE [LARGE SCALE GENOMIC DNA]</scope>
    <source>
        <strain evidence="9">SpSt-776</strain>
    </source>
</reference>
<comment type="similarity">
    <text evidence="1">Belongs to the peptidase S66 family.</text>
</comment>
<dbReference type="GO" id="GO:0004180">
    <property type="term" value="F:carboxypeptidase activity"/>
    <property type="evidence" value="ECO:0007669"/>
    <property type="project" value="UniProtKB-KW"/>
</dbReference>
<feature type="active site" description="Charge relay system" evidence="6">
    <location>
        <position position="212"/>
    </location>
</feature>
<protein>
    <submittedName>
        <fullName evidence="9">LD-carboxypeptidase</fullName>
    </submittedName>
</protein>
<evidence type="ECO:0000313" key="9">
    <source>
        <dbReference type="EMBL" id="HGB15004.1"/>
    </source>
</evidence>
<dbReference type="Pfam" id="PF17676">
    <property type="entry name" value="Peptidase_S66C"/>
    <property type="match status" value="1"/>
</dbReference>
<dbReference type="SUPFAM" id="SSF141986">
    <property type="entry name" value="LD-carboxypeptidase A C-terminal domain-like"/>
    <property type="match status" value="1"/>
</dbReference>
<evidence type="ECO:0000256" key="6">
    <source>
        <dbReference type="PIRSR" id="PIRSR028757-1"/>
    </source>
</evidence>
<evidence type="ECO:0000259" key="8">
    <source>
        <dbReference type="Pfam" id="PF17676"/>
    </source>
</evidence>
<dbReference type="InterPro" id="IPR027461">
    <property type="entry name" value="Carboxypeptidase_A_C_sf"/>
</dbReference>
<dbReference type="AlphaFoldDB" id="A0A7C3SJC1"/>
<dbReference type="PANTHER" id="PTHR30237">
    <property type="entry name" value="MURAMOYLTETRAPEPTIDE CARBOXYPEPTIDASE"/>
    <property type="match status" value="1"/>
</dbReference>
<name>A0A7C3SJC1_9BACT</name>
<keyword evidence="2 9" id="KW-0121">Carboxypeptidase</keyword>
<dbReference type="SUPFAM" id="SSF52317">
    <property type="entry name" value="Class I glutamine amidotransferase-like"/>
    <property type="match status" value="1"/>
</dbReference>
<keyword evidence="3" id="KW-0645">Protease</keyword>
<sequence>MSTRPAPAHAFCWPPPLEPGDAIAVAAPASPVEWTRCRAGIQLMEARGFRVLCGPEVCKTRAWGRQNDRGVARRFQEIWQNPEVKAVIGARGGYGSLKLLPYLEVEALRKSPKRLFGFSDLTNLLLHFHHRLRLVTFHGPTVAHLPGLTRAARESFFQWLTAGPRFFSFHGLTVLHPGVAEGPLIGGNLTTICHLLGTPYAPCFHGTLLFLEDHNEALYRLDRLLHHLRFSGALEGVKGIVLGAFTGIDNDHCLLEVMQAALEPLQVPVLAGLPLGHHPDNHTLPLGAWARLDSETAALTLL</sequence>
<feature type="domain" description="LD-carboxypeptidase C-terminal" evidence="8">
    <location>
        <begin position="181"/>
        <end position="292"/>
    </location>
</feature>
<feature type="active site" description="Nucleophile" evidence="6">
    <location>
        <position position="119"/>
    </location>
</feature>
<dbReference type="InterPro" id="IPR003507">
    <property type="entry name" value="S66_fam"/>
</dbReference>
<evidence type="ECO:0000256" key="1">
    <source>
        <dbReference type="ARBA" id="ARBA00010233"/>
    </source>
</evidence>
<feature type="active site" description="Charge relay system" evidence="6">
    <location>
        <position position="277"/>
    </location>
</feature>
<dbReference type="Gene3D" id="3.50.30.60">
    <property type="entry name" value="LD-carboxypeptidase A C-terminal domain-like"/>
    <property type="match status" value="1"/>
</dbReference>
<dbReference type="Pfam" id="PF02016">
    <property type="entry name" value="Peptidase_S66"/>
    <property type="match status" value="1"/>
</dbReference>
<dbReference type="InterPro" id="IPR040449">
    <property type="entry name" value="Peptidase_S66_N"/>
</dbReference>